<dbReference type="Proteomes" id="UP000580825">
    <property type="component" value="Unassembled WGS sequence"/>
</dbReference>
<reference evidence="10 11" key="1">
    <citation type="submission" date="2019-09" db="EMBL/GenBank/DDBJ databases">
        <title>Bird 10,000 Genomes (B10K) Project - Family phase.</title>
        <authorList>
            <person name="Zhang G."/>
        </authorList>
    </citation>
    <scope>NUCLEOTIDE SEQUENCE [LARGE SCALE GENOMIC DNA]</scope>
    <source>
        <strain evidence="10">B10K-DU-002-46</strain>
        <tissue evidence="10">Muscle</tissue>
    </source>
</reference>
<keyword evidence="6" id="KW-0255">Endonuclease</keyword>
<dbReference type="InterPro" id="IPR043502">
    <property type="entry name" value="DNA/RNA_pol_sf"/>
</dbReference>
<evidence type="ECO:0000256" key="5">
    <source>
        <dbReference type="ARBA" id="ARBA00022722"/>
    </source>
</evidence>
<evidence type="ECO:0000256" key="6">
    <source>
        <dbReference type="ARBA" id="ARBA00022759"/>
    </source>
</evidence>
<evidence type="ECO:0000256" key="7">
    <source>
        <dbReference type="ARBA" id="ARBA00022801"/>
    </source>
</evidence>
<comment type="caution">
    <text evidence="10">The sequence shown here is derived from an EMBL/GenBank/DDBJ whole genome shotgun (WGS) entry which is preliminary data.</text>
</comment>
<dbReference type="GO" id="GO:0035613">
    <property type="term" value="F:RNA stem-loop binding"/>
    <property type="evidence" value="ECO:0007669"/>
    <property type="project" value="TreeGrafter"/>
</dbReference>
<keyword evidence="11" id="KW-1185">Reference proteome</keyword>
<evidence type="ECO:0000256" key="8">
    <source>
        <dbReference type="ARBA" id="ARBA00022918"/>
    </source>
</evidence>
<keyword evidence="8" id="KW-0695">RNA-directed DNA polymerase</keyword>
<keyword evidence="4" id="KW-0548">Nucleotidyltransferase</keyword>
<feature type="non-terminal residue" evidence="10">
    <location>
        <position position="258"/>
    </location>
</feature>
<name>A0A7L1YSX9_9PASS</name>
<keyword evidence="5" id="KW-0540">Nuclease</keyword>
<dbReference type="PANTHER" id="PTHR41694">
    <property type="entry name" value="ENDOGENOUS RETROVIRUS GROUP K MEMBER POL PROTEIN"/>
    <property type="match status" value="1"/>
</dbReference>
<organism evidence="10 11">
    <name type="scientific">Scytalopus superciliaris</name>
    <dbReference type="NCBI Taxonomy" id="312124"/>
    <lineage>
        <taxon>Eukaryota</taxon>
        <taxon>Metazoa</taxon>
        <taxon>Chordata</taxon>
        <taxon>Craniata</taxon>
        <taxon>Vertebrata</taxon>
        <taxon>Euteleostomi</taxon>
        <taxon>Archelosauria</taxon>
        <taxon>Archosauria</taxon>
        <taxon>Dinosauria</taxon>
        <taxon>Saurischia</taxon>
        <taxon>Theropoda</taxon>
        <taxon>Coelurosauria</taxon>
        <taxon>Aves</taxon>
        <taxon>Neognathae</taxon>
        <taxon>Neoaves</taxon>
        <taxon>Telluraves</taxon>
        <taxon>Australaves</taxon>
        <taxon>Passeriformes</taxon>
        <taxon>Rhinocryptidae</taxon>
        <taxon>Scytalopus</taxon>
    </lineage>
</organism>
<dbReference type="GO" id="GO:0003964">
    <property type="term" value="F:RNA-directed DNA polymerase activity"/>
    <property type="evidence" value="ECO:0007669"/>
    <property type="project" value="UniProtKB-KW"/>
</dbReference>
<dbReference type="Gene3D" id="3.30.70.270">
    <property type="match status" value="2"/>
</dbReference>
<evidence type="ECO:0000256" key="1">
    <source>
        <dbReference type="ARBA" id="ARBA00010879"/>
    </source>
</evidence>
<evidence type="ECO:0000313" key="10">
    <source>
        <dbReference type="EMBL" id="NXP25806.1"/>
    </source>
</evidence>
<evidence type="ECO:0000256" key="2">
    <source>
        <dbReference type="ARBA" id="ARBA00012180"/>
    </source>
</evidence>
<dbReference type="GO" id="GO:0004523">
    <property type="term" value="F:RNA-DNA hybrid ribonuclease activity"/>
    <property type="evidence" value="ECO:0007669"/>
    <property type="project" value="UniProtKB-EC"/>
</dbReference>
<dbReference type="EC" id="3.1.26.4" evidence="2"/>
<feature type="domain" description="Reverse transcriptase" evidence="9">
    <location>
        <begin position="19"/>
        <end position="207"/>
    </location>
</feature>
<dbReference type="Gene3D" id="3.10.10.10">
    <property type="entry name" value="HIV Type 1 Reverse Transcriptase, subunit A, domain 1"/>
    <property type="match status" value="1"/>
</dbReference>
<dbReference type="InterPro" id="IPR000477">
    <property type="entry name" value="RT_dom"/>
</dbReference>
<gene>
    <name evidence="10" type="primary">Ervk18_1</name>
    <name evidence="10" type="ORF">SCYSUP_R12778</name>
</gene>
<keyword evidence="7" id="KW-0378">Hydrolase</keyword>
<evidence type="ECO:0000259" key="9">
    <source>
        <dbReference type="PROSITE" id="PS50878"/>
    </source>
</evidence>
<comment type="similarity">
    <text evidence="1">Belongs to the beta type-B retroviral polymerase family. HERV class-II K(HML-2) pol subfamily.</text>
</comment>
<dbReference type="AlphaFoldDB" id="A0A7L1YSX9"/>
<dbReference type="Pfam" id="PF00078">
    <property type="entry name" value="RVT_1"/>
    <property type="match status" value="1"/>
</dbReference>
<accession>A0A7L1YSX9</accession>
<feature type="non-terminal residue" evidence="10">
    <location>
        <position position="1"/>
    </location>
</feature>
<evidence type="ECO:0000313" key="11">
    <source>
        <dbReference type="Proteomes" id="UP000580825"/>
    </source>
</evidence>
<sequence length="258" mass="29041">WPLREDKLHALNILVDEQLQKGHTVSSISPWNSPIFVIKKSNGKWKLLQDLRKINEVLESVGALQPGMPSPNMIPQDWKIVILDIQDCFFSIPLHPKDSPRFAFSVPSVNAAEPARRFQWTVLLQGMKNLPSICQEFVSTVLSPVSKQHPSALIYHYMDDILLAAKINEKLGDVVKDTQAALAGEGLIIAPEKVQTTSPWKYLGQKITERYKIQSQGVKLPNKIQTLHDLQSLLGTINWVRPALGFTTDELHPLFSLL</sequence>
<evidence type="ECO:0000256" key="3">
    <source>
        <dbReference type="ARBA" id="ARBA00022679"/>
    </source>
</evidence>
<dbReference type="EMBL" id="VXBX01006947">
    <property type="protein sequence ID" value="NXP25806.1"/>
    <property type="molecule type" value="Genomic_DNA"/>
</dbReference>
<dbReference type="PROSITE" id="PS50878">
    <property type="entry name" value="RT_POL"/>
    <property type="match status" value="1"/>
</dbReference>
<protein>
    <recommendedName>
        <fullName evidence="2">ribonuclease H</fullName>
        <ecNumber evidence="2">3.1.26.4</ecNumber>
    </recommendedName>
</protein>
<dbReference type="PANTHER" id="PTHR41694:SF3">
    <property type="entry name" value="RNA-DIRECTED DNA POLYMERASE-RELATED"/>
    <property type="match status" value="1"/>
</dbReference>
<dbReference type="SUPFAM" id="SSF56672">
    <property type="entry name" value="DNA/RNA polymerases"/>
    <property type="match status" value="1"/>
</dbReference>
<keyword evidence="3" id="KW-0808">Transferase</keyword>
<evidence type="ECO:0000256" key="4">
    <source>
        <dbReference type="ARBA" id="ARBA00022695"/>
    </source>
</evidence>
<dbReference type="InterPro" id="IPR010661">
    <property type="entry name" value="RVT_thumb"/>
</dbReference>
<dbReference type="InterPro" id="IPR043128">
    <property type="entry name" value="Rev_trsase/Diguanyl_cyclase"/>
</dbReference>
<dbReference type="Pfam" id="PF06817">
    <property type="entry name" value="RVT_thumb"/>
    <property type="match status" value="1"/>
</dbReference>
<proteinExistence type="inferred from homology"/>